<gene>
    <name evidence="19" type="primary">top2</name>
    <name evidence="19" type="ORF">TCON_1518</name>
</gene>
<evidence type="ECO:0000313" key="19">
    <source>
        <dbReference type="EMBL" id="KAF7683272.1"/>
    </source>
</evidence>
<evidence type="ECO:0000256" key="9">
    <source>
        <dbReference type="ARBA" id="ARBA00022840"/>
    </source>
</evidence>
<dbReference type="CDD" id="cd03481">
    <property type="entry name" value="TopoIIA_Trans_ScTopoIIA"/>
    <property type="match status" value="1"/>
</dbReference>
<keyword evidence="12 14" id="KW-0238">DNA-binding</keyword>
<dbReference type="InterPro" id="IPR013506">
    <property type="entry name" value="Topo_IIA_bsu_dom2"/>
</dbReference>
<dbReference type="InterPro" id="IPR013758">
    <property type="entry name" value="Topo_IIA_A/C_ab"/>
</dbReference>
<sequence length="1143" mass="131172">MEAKTIEEIYQRKTPIEHILLRPDTYIGSIERESQQMYVWDDKTGKIVQRTISYVPGLYKIFDEIIVNAADNRTRDPKMNLIRVNIDQSQISVYNNGKGIPVRIHATEKVYVCELIFGNLLTSSNYNDNEKKVTGGRNGYGAKLCNIFSTEFIVETADSEVKKKYKQIYRDNMSVREDPIVEKYTGKDYTQVTFRPDFKRFGMECLDSDILSLLKKRVYDLAGILAGVNVELNGTPIPVRGFKEYVSLYLNSEAPIVHQVINPRWEIAFTPSEEQFQQVSFVNNICTSKGGSHVNHVMDQLIEPLIEMAKKKDKNLTIKPFQVKSNFFIFINSLIENPAFDSQTKENLTLRQSSFGSKCAPLDTFLKNIVKTGLLERITDFARAKQSAQLKKSDGTKTTRLTGLPKLDDANNAGTKLSHKCTLILTEGDSAKSLAMAGLGKIGRDNYGVFPLRGKLLNVREATHKQIMENAEISAIKKILGLQHGKVYTSVDTLRYGHVMIMTDQDHDGSHIKGLLINFLDHFFPSLLKIPNFLQEFITPIIRATHKRTKQTKDFFSIPEFESWWESVDKKEWSTKYYKGLGTSTPADAKQYFTNLDKHVKVFTPMTDEDKSMIDLAFNKKKADERKTWLSGYVPGTYLDNTGPQISIRDFVNKELILFSMADNIRSIPSVVDGLKPGQRKVIFSCFKKNLKEEIKVAQLAGYVAGVSVYHHGEQSLASTIVNLAQDYVGSNNINLLLPLGQFGTRLQGGKDAASSRYIYTALSRFARLIFHSLDDPLLNYLNEENVSIEPEYYVPIIPMALVNGPEGIGTGWSSNIPNFSPRDIVANLYRLLADNDIQEMKPFYRGFRGNIQKVDPGRYRVSGIYEVIDDTVEITELPIGVWTQNYKEFLEGLVSEGELKDFKEHHTERTVYFILKFAPAKLKEFMRSGLEKKLKLSTTITLNNMVCFDKMGRIRRYANVEEILKDFYHIRLEFYMRRKEHCLKVMKEELVRIRNKVRFIREVVEGTLIVSKRKKENVENDLTNKNYDKLEDSYDYLLNMAIMSMTYERIEKLNTELETKVAEYEDLQKRTPKDLWRKDLEEFMKEFDKVEEEAEKELDAETKGRKGGSKRKAAKVSANKKSKASVEEKPWEKYNVVITDEE</sequence>
<comment type="cofactor">
    <cofactor evidence="3">
        <name>Mg(2+)</name>
        <dbReference type="ChEBI" id="CHEBI:18420"/>
    </cofactor>
</comment>
<dbReference type="Pfam" id="PF00521">
    <property type="entry name" value="DNA_topoisoIV"/>
    <property type="match status" value="1"/>
</dbReference>
<comment type="subunit">
    <text evidence="15">Homodimer.</text>
</comment>
<keyword evidence="11 14" id="KW-0799">Topoisomerase</keyword>
<evidence type="ECO:0000259" key="17">
    <source>
        <dbReference type="PROSITE" id="PS50880"/>
    </source>
</evidence>
<dbReference type="Gene3D" id="1.10.268.10">
    <property type="entry name" value="Topoisomerase, domain 3"/>
    <property type="match status" value="1"/>
</dbReference>
<dbReference type="Pfam" id="PF02518">
    <property type="entry name" value="HATPase_c"/>
    <property type="match status" value="1"/>
</dbReference>
<evidence type="ECO:0000256" key="3">
    <source>
        <dbReference type="ARBA" id="ARBA00001946"/>
    </source>
</evidence>
<comment type="caution">
    <text evidence="19">The sequence shown here is derived from an EMBL/GenBank/DDBJ whole genome shotgun (WGS) entry which is preliminary data.</text>
</comment>
<evidence type="ECO:0000256" key="4">
    <source>
        <dbReference type="ARBA" id="ARBA00011080"/>
    </source>
</evidence>
<dbReference type="SUPFAM" id="SSF55874">
    <property type="entry name" value="ATPase domain of HSP90 chaperone/DNA topoisomerase II/histidine kinase"/>
    <property type="match status" value="1"/>
</dbReference>
<dbReference type="Pfam" id="PF01751">
    <property type="entry name" value="Toprim"/>
    <property type="match status" value="1"/>
</dbReference>
<dbReference type="CDD" id="cd00187">
    <property type="entry name" value="TOP4c"/>
    <property type="match status" value="1"/>
</dbReference>
<dbReference type="EMBL" id="SBIQ01000106">
    <property type="protein sequence ID" value="KAF7683272.1"/>
    <property type="molecule type" value="Genomic_DNA"/>
</dbReference>
<keyword evidence="20" id="KW-1185">Reference proteome</keyword>
<evidence type="ECO:0000256" key="14">
    <source>
        <dbReference type="PROSITE-ProRule" id="PRU01384"/>
    </source>
</evidence>
<dbReference type="PROSITE" id="PS52040">
    <property type="entry name" value="TOPO_IIA"/>
    <property type="match status" value="1"/>
</dbReference>
<dbReference type="CDD" id="cd03365">
    <property type="entry name" value="TOPRIM_TopoIIA"/>
    <property type="match status" value="1"/>
</dbReference>
<name>A0ABQ7HYN8_9MICR</name>
<organism evidence="19 20">
    <name type="scientific">Astathelohania contejeani</name>
    <dbReference type="NCBI Taxonomy" id="164912"/>
    <lineage>
        <taxon>Eukaryota</taxon>
        <taxon>Fungi</taxon>
        <taxon>Fungi incertae sedis</taxon>
        <taxon>Microsporidia</taxon>
        <taxon>Astathelohaniidae</taxon>
        <taxon>Astathelohania</taxon>
    </lineage>
</organism>
<evidence type="ECO:0000256" key="11">
    <source>
        <dbReference type="ARBA" id="ARBA00023029"/>
    </source>
</evidence>
<evidence type="ECO:0000256" key="10">
    <source>
        <dbReference type="ARBA" id="ARBA00022842"/>
    </source>
</evidence>
<dbReference type="PRINTS" id="PR01158">
    <property type="entry name" value="TOPISMRASEII"/>
</dbReference>
<dbReference type="InterPro" id="IPR013759">
    <property type="entry name" value="Topo_IIA_B_C"/>
</dbReference>
<dbReference type="Gene3D" id="3.30.1490.30">
    <property type="match status" value="1"/>
</dbReference>
<evidence type="ECO:0000259" key="18">
    <source>
        <dbReference type="PROSITE" id="PS52040"/>
    </source>
</evidence>
<dbReference type="InterPro" id="IPR013757">
    <property type="entry name" value="Topo_IIA_A_a_sf"/>
</dbReference>
<keyword evidence="7" id="KW-0479">Metal-binding</keyword>
<evidence type="ECO:0000256" key="16">
    <source>
        <dbReference type="SAM" id="MobiDB-lite"/>
    </source>
</evidence>
<evidence type="ECO:0000256" key="8">
    <source>
        <dbReference type="ARBA" id="ARBA00022741"/>
    </source>
</evidence>
<dbReference type="InterPro" id="IPR020568">
    <property type="entry name" value="Ribosomal_Su5_D2-typ_SF"/>
</dbReference>
<dbReference type="PROSITE" id="PS00177">
    <property type="entry name" value="TOPOISOMERASE_II"/>
    <property type="match status" value="1"/>
</dbReference>
<dbReference type="PRINTS" id="PR00418">
    <property type="entry name" value="TPI2FAMILY"/>
</dbReference>
<dbReference type="InterPro" id="IPR001154">
    <property type="entry name" value="TopoII_euk"/>
</dbReference>
<dbReference type="SMART" id="SM00434">
    <property type="entry name" value="TOP4c"/>
    <property type="match status" value="1"/>
</dbReference>
<proteinExistence type="inferred from homology"/>
<dbReference type="Gene3D" id="3.40.50.670">
    <property type="match status" value="1"/>
</dbReference>
<dbReference type="Proteomes" id="UP001516464">
    <property type="component" value="Unassembled WGS sequence"/>
</dbReference>
<dbReference type="InterPro" id="IPR003594">
    <property type="entry name" value="HATPase_dom"/>
</dbReference>
<dbReference type="InterPro" id="IPR013760">
    <property type="entry name" value="Topo_IIA-like_dom_sf"/>
</dbReference>
<dbReference type="SUPFAM" id="SSF56719">
    <property type="entry name" value="Type II DNA topoisomerase"/>
    <property type="match status" value="1"/>
</dbReference>
<dbReference type="EC" id="5.6.2.2" evidence="5 15"/>
<evidence type="ECO:0000256" key="2">
    <source>
        <dbReference type="ARBA" id="ARBA00001913"/>
    </source>
</evidence>
<keyword evidence="10" id="KW-0460">Magnesium</keyword>
<keyword evidence="13 14" id="KW-0413">Isomerase</keyword>
<dbReference type="Pfam" id="PF00204">
    <property type="entry name" value="DNA_gyraseB"/>
    <property type="match status" value="1"/>
</dbReference>
<keyword evidence="8 15" id="KW-0547">Nucleotide-binding</keyword>
<accession>A0ABQ7HYN8</accession>
<evidence type="ECO:0000256" key="6">
    <source>
        <dbReference type="ARBA" id="ARBA00019635"/>
    </source>
</evidence>
<dbReference type="PANTHER" id="PTHR10169">
    <property type="entry name" value="DNA TOPOISOMERASE/GYRASE"/>
    <property type="match status" value="1"/>
</dbReference>
<evidence type="ECO:0000256" key="13">
    <source>
        <dbReference type="ARBA" id="ARBA00023235"/>
    </source>
</evidence>
<dbReference type="SMART" id="SM00433">
    <property type="entry name" value="TOP2c"/>
    <property type="match status" value="1"/>
</dbReference>
<feature type="domain" description="Toprim" evidence="17">
    <location>
        <begin position="421"/>
        <end position="535"/>
    </location>
</feature>
<comment type="function">
    <text evidence="15">Control of topological states of DNA by transient breakage and subsequent rejoining of DNA strands. Topoisomerase II makes double-strand breaks.</text>
</comment>
<reference evidence="19 20" key="1">
    <citation type="submission" date="2019-01" db="EMBL/GenBank/DDBJ databases">
        <title>Genomes sequencing and comparative genomics of infectious freshwater microsporidia, Cucumispora dikerogammari and Thelohania contejeani.</title>
        <authorList>
            <person name="Cormier A."/>
            <person name="Giraud I."/>
            <person name="Wattier R."/>
            <person name="Teixeira M."/>
            <person name="Grandjean F."/>
            <person name="Rigaud T."/>
            <person name="Cordaux R."/>
        </authorList>
    </citation>
    <scope>NUCLEOTIDE SEQUENCE [LARGE SCALE GENOMIC DNA]</scope>
    <source>
        <strain evidence="19">T1</strain>
        <tissue evidence="19">Spores</tissue>
    </source>
</reference>
<dbReference type="InterPro" id="IPR002205">
    <property type="entry name" value="Topo_IIA_dom_A"/>
</dbReference>
<comment type="similarity">
    <text evidence="4 15">Belongs to the type II topoisomerase family.</text>
</comment>
<dbReference type="InterPro" id="IPR031660">
    <property type="entry name" value="TOPRIM_C"/>
</dbReference>
<feature type="domain" description="Topo IIA-type catalytic" evidence="18">
    <location>
        <begin position="668"/>
        <end position="1081"/>
    </location>
</feature>
<evidence type="ECO:0000313" key="20">
    <source>
        <dbReference type="Proteomes" id="UP001516464"/>
    </source>
</evidence>
<dbReference type="Gene3D" id="3.30.1360.40">
    <property type="match status" value="1"/>
</dbReference>
<dbReference type="PANTHER" id="PTHR10169:SF38">
    <property type="entry name" value="DNA TOPOISOMERASE 2"/>
    <property type="match status" value="1"/>
</dbReference>
<dbReference type="InterPro" id="IPR006171">
    <property type="entry name" value="TOPRIM_dom"/>
</dbReference>
<dbReference type="Pfam" id="PF16898">
    <property type="entry name" value="TOPRIM_C"/>
    <property type="match status" value="1"/>
</dbReference>
<dbReference type="Gene3D" id="3.30.565.10">
    <property type="entry name" value="Histidine kinase-like ATPase, C-terminal domain"/>
    <property type="match status" value="1"/>
</dbReference>
<feature type="active site" description="O-(5'-phospho-DNA)-tyrosine intermediate" evidence="14">
    <location>
        <position position="758"/>
    </location>
</feature>
<dbReference type="CDD" id="cd16930">
    <property type="entry name" value="HATPase_TopII-like"/>
    <property type="match status" value="1"/>
</dbReference>
<evidence type="ECO:0000256" key="7">
    <source>
        <dbReference type="ARBA" id="ARBA00022723"/>
    </source>
</evidence>
<evidence type="ECO:0000256" key="12">
    <source>
        <dbReference type="ARBA" id="ARBA00023125"/>
    </source>
</evidence>
<dbReference type="InterPro" id="IPR018522">
    <property type="entry name" value="TopoIIA_CS"/>
</dbReference>
<comment type="catalytic activity">
    <reaction evidence="1 14 15">
        <text>ATP-dependent breakage, passage and rejoining of double-stranded DNA.</text>
        <dbReference type="EC" id="5.6.2.2"/>
    </reaction>
</comment>
<evidence type="ECO:0000256" key="1">
    <source>
        <dbReference type="ARBA" id="ARBA00000185"/>
    </source>
</evidence>
<feature type="compositionally biased region" description="Basic residues" evidence="16">
    <location>
        <begin position="1106"/>
        <end position="1124"/>
    </location>
</feature>
<feature type="region of interest" description="Disordered" evidence="16">
    <location>
        <begin position="1093"/>
        <end position="1129"/>
    </location>
</feature>
<comment type="cofactor">
    <cofactor evidence="2">
        <name>Ca(2+)</name>
        <dbReference type="ChEBI" id="CHEBI:29108"/>
    </cofactor>
</comment>
<dbReference type="Gene3D" id="3.30.230.10">
    <property type="match status" value="1"/>
</dbReference>
<dbReference type="InterPro" id="IPR001241">
    <property type="entry name" value="Topo_IIA"/>
</dbReference>
<evidence type="ECO:0000256" key="5">
    <source>
        <dbReference type="ARBA" id="ARBA00012895"/>
    </source>
</evidence>
<dbReference type="PROSITE" id="PS50880">
    <property type="entry name" value="TOPRIM"/>
    <property type="match status" value="1"/>
</dbReference>
<keyword evidence="9 15" id="KW-0067">ATP-binding</keyword>
<dbReference type="InterPro" id="IPR050634">
    <property type="entry name" value="DNA_Topoisomerase_II"/>
</dbReference>
<protein>
    <recommendedName>
        <fullName evidence="6 15">DNA topoisomerase 2</fullName>
        <ecNumber evidence="5 15">5.6.2.2</ecNumber>
    </recommendedName>
</protein>
<evidence type="ECO:0000256" key="15">
    <source>
        <dbReference type="RuleBase" id="RU362094"/>
    </source>
</evidence>
<dbReference type="InterPro" id="IPR014721">
    <property type="entry name" value="Ribsml_uS5_D2-typ_fold_subgr"/>
</dbReference>
<dbReference type="SUPFAM" id="SSF54211">
    <property type="entry name" value="Ribosomal protein S5 domain 2-like"/>
    <property type="match status" value="1"/>
</dbReference>
<dbReference type="InterPro" id="IPR034157">
    <property type="entry name" value="TOPRIM_TopoII"/>
</dbReference>
<dbReference type="Gene3D" id="3.90.199.10">
    <property type="entry name" value="Topoisomerase II, domain 5"/>
    <property type="match status" value="1"/>
</dbReference>
<dbReference type="InterPro" id="IPR036890">
    <property type="entry name" value="HATPase_C_sf"/>
</dbReference>